<proteinExistence type="predicted"/>
<dbReference type="EMBL" id="LR796773">
    <property type="protein sequence ID" value="CAB4165294.1"/>
    <property type="molecule type" value="Genomic_DNA"/>
</dbReference>
<name>A0A6J5PCM8_9CAUD</name>
<organism evidence="1">
    <name type="scientific">uncultured Caudovirales phage</name>
    <dbReference type="NCBI Taxonomy" id="2100421"/>
    <lineage>
        <taxon>Viruses</taxon>
        <taxon>Duplodnaviria</taxon>
        <taxon>Heunggongvirae</taxon>
        <taxon>Uroviricota</taxon>
        <taxon>Caudoviricetes</taxon>
        <taxon>Peduoviridae</taxon>
        <taxon>Maltschvirus</taxon>
        <taxon>Maltschvirus maltsch</taxon>
    </lineage>
</organism>
<accession>A0A6J5PCM8</accession>
<protein>
    <submittedName>
        <fullName evidence="1">Uncharacterized protein</fullName>
    </submittedName>
</protein>
<sequence>MIQGPQFRPSATPVTTAVAPGAPFAAPMPVQAPQAQAPTAPVLPTAPKPYDDSFIRSLHAFGSSVGALGGALQEMRVKDTEKAAAAAESSMATMTLDEATSYADKVKLENKSKSLVDGTLRAYGSTLASKLMTDPALVGMNGQQASDYITQKTAEYRDRFKSETFDKAFAPVAERLVTSFKSQALQEKTKQSKDVFLQAINADINEFRTHTVGLPADEQTKAVQDYVDETIDKKAKEANRALEPAELNGIYKNIASFTASKGDVIATRAILTKSRGGNPALADFDPEAKSILKAAEDQQQFLAKDQLAKDAVRYDLAADKGTFRSQPEFKGKTEAQITEQLVERGYNPGAIAAWHKTAQAGADAAFFQANQKTYLQLETALSHGDLANGPSVHNPMHVRLYGGTAQIVAAQKRGTEALANEWKSHKGDLQKAAISEATDKLAATIAGGGSAAFAAIAKTEVAIADGSTHAVNAEDLQKRVMAFRFQMIADDPRNRGDAGVIANKQTAALIESSYLPEKMKNAIVNGASASSFRGVTAKTPEERATVFAAQKQGLDIYRGLIAHGGLPTLEANGISKQQQLFYDALDFYSNAQYGGDDYKAAEFLAISSNKPANVIQDEVNHLNLAQRKETLQNYAIKAIPGRAVSVDTSIVKAQVSNAADALVRMGIDADTAIKIAGPYFARAYTSHEGLVVPKNADPTYKEVQDFVKTKIVEQNRDSGIEADHIALVPSVAADYWGRSGVHALRDTNTGAPVVVNGVEFKLRDGGVLKLDNPSFIDLADVRKIKEAMQFENEQTAVSSKPTSAKIDIFTAKGPELGALYTSGAAEYQRVAATGASDKDAMDAAMRYLIPHVKDADPGESRFNFTDVEGKKKEVLANMRSSLTWAVKQSQKPKP</sequence>
<evidence type="ECO:0000313" key="1">
    <source>
        <dbReference type="EMBL" id="CAB4165294.1"/>
    </source>
</evidence>
<gene>
    <name evidence="1" type="ORF">UFOVP823_27</name>
</gene>
<reference evidence="1" key="1">
    <citation type="submission" date="2020-04" db="EMBL/GenBank/DDBJ databases">
        <authorList>
            <person name="Chiriac C."/>
            <person name="Salcher M."/>
            <person name="Ghai R."/>
            <person name="Kavagutti S V."/>
        </authorList>
    </citation>
    <scope>NUCLEOTIDE SEQUENCE</scope>
</reference>